<accession>X1B8Q4</accession>
<name>X1B8Q4_9ZZZZ</name>
<dbReference type="EMBL" id="BART01027358">
    <property type="protein sequence ID" value="GAG92159.1"/>
    <property type="molecule type" value="Genomic_DNA"/>
</dbReference>
<comment type="caution">
    <text evidence="1">The sequence shown here is derived from an EMBL/GenBank/DDBJ whole genome shotgun (WGS) entry which is preliminary data.</text>
</comment>
<evidence type="ECO:0000313" key="1">
    <source>
        <dbReference type="EMBL" id="GAG92159.1"/>
    </source>
</evidence>
<sequence>MFKLLHEIELNGDSLDGPTYLYIEADEDLEIDINKEDTDVTHITTIDTDIGVTPDLIITRRSE</sequence>
<gene>
    <name evidence="1" type="ORF">S01H4_48513</name>
</gene>
<dbReference type="AlphaFoldDB" id="X1B8Q4"/>
<organism evidence="1">
    <name type="scientific">marine sediment metagenome</name>
    <dbReference type="NCBI Taxonomy" id="412755"/>
    <lineage>
        <taxon>unclassified sequences</taxon>
        <taxon>metagenomes</taxon>
        <taxon>ecological metagenomes</taxon>
    </lineage>
</organism>
<protein>
    <submittedName>
        <fullName evidence="1">Uncharacterized protein</fullName>
    </submittedName>
</protein>
<reference evidence="1" key="1">
    <citation type="journal article" date="2014" name="Front. Microbiol.">
        <title>High frequency of phylogenetically diverse reductive dehalogenase-homologous genes in deep subseafloor sedimentary metagenomes.</title>
        <authorList>
            <person name="Kawai M."/>
            <person name="Futagami T."/>
            <person name="Toyoda A."/>
            <person name="Takaki Y."/>
            <person name="Nishi S."/>
            <person name="Hori S."/>
            <person name="Arai W."/>
            <person name="Tsubouchi T."/>
            <person name="Morono Y."/>
            <person name="Uchiyama I."/>
            <person name="Ito T."/>
            <person name="Fujiyama A."/>
            <person name="Inagaki F."/>
            <person name="Takami H."/>
        </authorList>
    </citation>
    <scope>NUCLEOTIDE SEQUENCE</scope>
    <source>
        <strain evidence="1">Expedition CK06-06</strain>
    </source>
</reference>
<proteinExistence type="predicted"/>